<evidence type="ECO:0000313" key="12">
    <source>
        <dbReference type="Proteomes" id="UP000017090"/>
    </source>
</evidence>
<feature type="domain" description="N-(5'phosphoribosyl) anthranilate isomerase (PRAI)" evidence="10">
    <location>
        <begin position="4"/>
        <end position="191"/>
    </location>
</feature>
<dbReference type="PANTHER" id="PTHR42894">
    <property type="entry name" value="N-(5'-PHOSPHORIBOSYL)ANTHRANILATE ISOMERASE"/>
    <property type="match status" value="1"/>
</dbReference>
<dbReference type="RefSeq" id="WP_023052692.1">
    <property type="nucleotide sequence ID" value="NZ_AWXA01000004.1"/>
</dbReference>
<dbReference type="SUPFAM" id="SSF51366">
    <property type="entry name" value="Ribulose-phoshate binding barrel"/>
    <property type="match status" value="1"/>
</dbReference>
<evidence type="ECO:0000256" key="4">
    <source>
        <dbReference type="ARBA" id="ARBA00022272"/>
    </source>
</evidence>
<evidence type="ECO:0000256" key="5">
    <source>
        <dbReference type="ARBA" id="ARBA00022605"/>
    </source>
</evidence>
<evidence type="ECO:0000256" key="3">
    <source>
        <dbReference type="ARBA" id="ARBA00012572"/>
    </source>
</evidence>
<dbReference type="GO" id="GO:0004640">
    <property type="term" value="F:phosphoribosylanthranilate isomerase activity"/>
    <property type="evidence" value="ECO:0007669"/>
    <property type="project" value="UniProtKB-UniRule"/>
</dbReference>
<dbReference type="InterPro" id="IPR011060">
    <property type="entry name" value="RibuloseP-bd_barrel"/>
</dbReference>
<dbReference type="PANTHER" id="PTHR42894:SF1">
    <property type="entry name" value="N-(5'-PHOSPHORIBOSYL)ANTHRANILATE ISOMERASE"/>
    <property type="match status" value="1"/>
</dbReference>
<evidence type="ECO:0000259" key="10">
    <source>
        <dbReference type="Pfam" id="PF00697"/>
    </source>
</evidence>
<dbReference type="HAMAP" id="MF_00135">
    <property type="entry name" value="PRAI"/>
    <property type="match status" value="1"/>
</dbReference>
<gene>
    <name evidence="9 11" type="primary">trpF</name>
    <name evidence="11" type="ORF">HMPREF1250_1308</name>
</gene>
<comment type="pathway">
    <text evidence="2 9">Amino-acid biosynthesis; L-tryptophan biosynthesis; L-tryptophan from chorismate: step 3/5.</text>
</comment>
<dbReference type="PATRIC" id="fig|1111454.3.peg.132"/>
<dbReference type="GO" id="GO:0000162">
    <property type="term" value="P:L-tryptophan biosynthetic process"/>
    <property type="evidence" value="ECO:0007669"/>
    <property type="project" value="UniProtKB-UniRule"/>
</dbReference>
<dbReference type="InterPro" id="IPR044643">
    <property type="entry name" value="TrpF_fam"/>
</dbReference>
<dbReference type="EMBL" id="AWXA01000004">
    <property type="protein sequence ID" value="ERT62518.1"/>
    <property type="molecule type" value="Genomic_DNA"/>
</dbReference>
<comment type="similarity">
    <text evidence="9">Belongs to the TrpF family.</text>
</comment>
<evidence type="ECO:0000256" key="9">
    <source>
        <dbReference type="HAMAP-Rule" id="MF_00135"/>
    </source>
</evidence>
<keyword evidence="6 9" id="KW-0822">Tryptophan biosynthesis</keyword>
<evidence type="ECO:0000256" key="2">
    <source>
        <dbReference type="ARBA" id="ARBA00004664"/>
    </source>
</evidence>
<dbReference type="InterPro" id="IPR001240">
    <property type="entry name" value="PRAI_dom"/>
</dbReference>
<dbReference type="InterPro" id="IPR013785">
    <property type="entry name" value="Aldolase_TIM"/>
</dbReference>
<keyword evidence="5 9" id="KW-0028">Amino-acid biosynthesis</keyword>
<protein>
    <recommendedName>
        <fullName evidence="4 9">N-(5'-phosphoribosyl)anthranilate isomerase</fullName>
        <shortName evidence="9">PRAI</shortName>
        <ecNumber evidence="3 9">5.3.1.24</ecNumber>
    </recommendedName>
</protein>
<dbReference type="EC" id="5.3.1.24" evidence="3 9"/>
<keyword evidence="12" id="KW-1185">Reference proteome</keyword>
<reference evidence="11 12" key="1">
    <citation type="submission" date="2013-09" db="EMBL/GenBank/DDBJ databases">
        <authorList>
            <person name="Durkin A.S."/>
            <person name="Haft D.R."/>
            <person name="McCorrison J."/>
            <person name="Torralba M."/>
            <person name="Gillis M."/>
            <person name="Haft D.H."/>
            <person name="Methe B."/>
            <person name="Sutton G."/>
            <person name="Nelson K.E."/>
        </authorList>
    </citation>
    <scope>NUCLEOTIDE SEQUENCE [LARGE SCALE GENOMIC DNA]</scope>
    <source>
        <strain evidence="11 12">BV3C16-1</strain>
    </source>
</reference>
<dbReference type="eggNOG" id="COG0135">
    <property type="taxonomic scope" value="Bacteria"/>
</dbReference>
<dbReference type="UniPathway" id="UPA00035">
    <property type="reaction ID" value="UER00042"/>
</dbReference>
<name>U7UVM3_9FIRM</name>
<evidence type="ECO:0000313" key="11">
    <source>
        <dbReference type="EMBL" id="ERT62518.1"/>
    </source>
</evidence>
<dbReference type="Proteomes" id="UP000017090">
    <property type="component" value="Unassembled WGS sequence"/>
</dbReference>
<comment type="catalytic activity">
    <reaction evidence="1 9">
        <text>N-(5-phospho-beta-D-ribosyl)anthranilate = 1-(2-carboxyphenylamino)-1-deoxy-D-ribulose 5-phosphate</text>
        <dbReference type="Rhea" id="RHEA:21540"/>
        <dbReference type="ChEBI" id="CHEBI:18277"/>
        <dbReference type="ChEBI" id="CHEBI:58613"/>
        <dbReference type="EC" id="5.3.1.24"/>
    </reaction>
</comment>
<evidence type="ECO:0000256" key="6">
    <source>
        <dbReference type="ARBA" id="ARBA00022822"/>
    </source>
</evidence>
<dbReference type="STRING" id="1111454.HMPREF1250_1308"/>
<evidence type="ECO:0000256" key="7">
    <source>
        <dbReference type="ARBA" id="ARBA00023141"/>
    </source>
</evidence>
<evidence type="ECO:0000256" key="1">
    <source>
        <dbReference type="ARBA" id="ARBA00001164"/>
    </source>
</evidence>
<keyword evidence="7 9" id="KW-0057">Aromatic amino acid biosynthesis</keyword>
<evidence type="ECO:0000256" key="8">
    <source>
        <dbReference type="ARBA" id="ARBA00023235"/>
    </source>
</evidence>
<dbReference type="AlphaFoldDB" id="U7UVM3"/>
<proteinExistence type="inferred from homology"/>
<dbReference type="OrthoDB" id="9786954at2"/>
<dbReference type="CDD" id="cd00405">
    <property type="entry name" value="PRAI"/>
    <property type="match status" value="1"/>
</dbReference>
<comment type="caution">
    <text evidence="11">The sequence shown here is derived from an EMBL/GenBank/DDBJ whole genome shotgun (WGS) entry which is preliminary data.</text>
</comment>
<sequence>MKIKLCGLTRPCDVAWANETRPDFAGFVFAGVKRRISPQLAGILRRQLHVSIAAVGVFADAAAAEIAALVRDGTIQWVQLHGHEDEKYIENLRRLTDAPLIQAFAVNSPVDLRRAQASSADYILLDSGSGGTGRPFDWSLLPSLERPFFLAGGISLHNVREAARRRPFAVDVSSGIERDGHKSRTKMKQFMAFARAAARQEGL</sequence>
<dbReference type="Gene3D" id="3.20.20.70">
    <property type="entry name" value="Aldolase class I"/>
    <property type="match status" value="1"/>
</dbReference>
<keyword evidence="8 9" id="KW-0413">Isomerase</keyword>
<accession>U7UVM3</accession>
<dbReference type="Pfam" id="PF00697">
    <property type="entry name" value="PRAI"/>
    <property type="match status" value="1"/>
</dbReference>
<organism evidence="11 12">
    <name type="scientific">Megasphaera vaginalis</name>
    <name type="common">ex Srinivasan et al. 2021</name>
    <dbReference type="NCBI Taxonomy" id="1111454"/>
    <lineage>
        <taxon>Bacteria</taxon>
        <taxon>Bacillati</taxon>
        <taxon>Bacillota</taxon>
        <taxon>Negativicutes</taxon>
        <taxon>Veillonellales</taxon>
        <taxon>Veillonellaceae</taxon>
        <taxon>Megasphaera</taxon>
    </lineage>
</organism>